<sequence>IIDDINEDTGLKKDDIRNSACRLTEECVDVDAGYSRTVSRSPNGRTGLAHPRLGSYFRDFRLPGRYL</sequence>
<organism evidence="1 2">
    <name type="scientific">Rhynchophorus ferrugineus</name>
    <name type="common">Red palm weevil</name>
    <name type="synonym">Curculio ferrugineus</name>
    <dbReference type="NCBI Taxonomy" id="354439"/>
    <lineage>
        <taxon>Eukaryota</taxon>
        <taxon>Metazoa</taxon>
        <taxon>Ecdysozoa</taxon>
        <taxon>Arthropoda</taxon>
        <taxon>Hexapoda</taxon>
        <taxon>Insecta</taxon>
        <taxon>Pterygota</taxon>
        <taxon>Neoptera</taxon>
        <taxon>Endopterygota</taxon>
        <taxon>Coleoptera</taxon>
        <taxon>Polyphaga</taxon>
        <taxon>Cucujiformia</taxon>
        <taxon>Curculionidae</taxon>
        <taxon>Dryophthorinae</taxon>
        <taxon>Rhynchophorus</taxon>
    </lineage>
</organism>
<feature type="non-terminal residue" evidence="1">
    <location>
        <position position="1"/>
    </location>
</feature>
<comment type="caution">
    <text evidence="1">The sequence shown here is derived from an EMBL/GenBank/DDBJ whole genome shotgun (WGS) entry which is preliminary data.</text>
</comment>
<reference evidence="1" key="1">
    <citation type="submission" date="2020-08" db="EMBL/GenBank/DDBJ databases">
        <title>Genome sequencing and assembly of the red palm weevil Rhynchophorus ferrugineus.</title>
        <authorList>
            <person name="Dias G.B."/>
            <person name="Bergman C.M."/>
            <person name="Manee M."/>
        </authorList>
    </citation>
    <scope>NUCLEOTIDE SEQUENCE</scope>
    <source>
        <strain evidence="1">AA-2017</strain>
        <tissue evidence="1">Whole larva</tissue>
    </source>
</reference>
<gene>
    <name evidence="1" type="ORF">GWI33_011499</name>
</gene>
<proteinExistence type="predicted"/>
<accession>A0A834I6V2</accession>
<evidence type="ECO:0000313" key="2">
    <source>
        <dbReference type="Proteomes" id="UP000625711"/>
    </source>
</evidence>
<dbReference type="EMBL" id="JAACXV010009609">
    <property type="protein sequence ID" value="KAF7275612.1"/>
    <property type="molecule type" value="Genomic_DNA"/>
</dbReference>
<dbReference type="Proteomes" id="UP000625711">
    <property type="component" value="Unassembled WGS sequence"/>
</dbReference>
<dbReference type="AlphaFoldDB" id="A0A834I6V2"/>
<keyword evidence="2" id="KW-1185">Reference proteome</keyword>
<name>A0A834I6V2_RHYFE</name>
<feature type="non-terminal residue" evidence="1">
    <location>
        <position position="67"/>
    </location>
</feature>
<protein>
    <submittedName>
        <fullName evidence="1">Uncharacterized protein</fullName>
    </submittedName>
</protein>
<evidence type="ECO:0000313" key="1">
    <source>
        <dbReference type="EMBL" id="KAF7275612.1"/>
    </source>
</evidence>